<feature type="domain" description="Restriction endonuclease type IV Mrr" evidence="1">
    <location>
        <begin position="5"/>
        <end position="61"/>
    </location>
</feature>
<dbReference type="EMBL" id="JBIHSF010000006">
    <property type="protein sequence ID" value="MFH0260099.1"/>
    <property type="molecule type" value="Genomic_DNA"/>
</dbReference>
<dbReference type="EC" id="3.1.21.-" evidence="3"/>
<dbReference type="GO" id="GO:0004519">
    <property type="term" value="F:endonuclease activity"/>
    <property type="evidence" value="ECO:0007669"/>
    <property type="project" value="UniProtKB-KW"/>
</dbReference>
<reference evidence="3 4" key="1">
    <citation type="submission" date="2024-10" db="EMBL/GenBank/DDBJ databases">
        <authorList>
            <person name="Yibar A."/>
            <person name="Saticioglu I.B."/>
            <person name="Duman M."/>
            <person name="Ajmi N."/>
            <person name="Gurler F."/>
            <person name="Ay H."/>
            <person name="Onuk E."/>
            <person name="Guler S."/>
            <person name="Romalde J.L."/>
        </authorList>
    </citation>
    <scope>NUCLEOTIDE SEQUENCE [LARGE SCALE GENOMIC DNA]</scope>
    <source>
        <strain evidence="3 4">1-TCBS-B</strain>
    </source>
</reference>
<keyword evidence="3" id="KW-0540">Nuclease</keyword>
<feature type="domain" description="Novel STAND NTPase 3" evidence="2">
    <location>
        <begin position="172"/>
        <end position="328"/>
    </location>
</feature>
<dbReference type="RefSeq" id="WP_394628786.1">
    <property type="nucleotide sequence ID" value="NZ_JBIHSF010000006.1"/>
</dbReference>
<keyword evidence="3" id="KW-0378">Hydrolase</keyword>
<evidence type="ECO:0000259" key="2">
    <source>
        <dbReference type="Pfam" id="PF20720"/>
    </source>
</evidence>
<accession>A0ABW7IEU9</accession>
<proteinExistence type="predicted"/>
<dbReference type="Proteomes" id="UP001607125">
    <property type="component" value="Unassembled WGS sequence"/>
</dbReference>
<dbReference type="GO" id="GO:0016787">
    <property type="term" value="F:hydrolase activity"/>
    <property type="evidence" value="ECO:0007669"/>
    <property type="project" value="UniProtKB-KW"/>
</dbReference>
<dbReference type="InterPro" id="IPR007560">
    <property type="entry name" value="Restrct_endonuc_IV_Mrr"/>
</dbReference>
<dbReference type="InterPro" id="IPR049050">
    <property type="entry name" value="nSTAND3"/>
</dbReference>
<comment type="caution">
    <text evidence="3">The sequence shown here is derived from an EMBL/GenBank/DDBJ whole genome shotgun (WGS) entry which is preliminary data.</text>
</comment>
<evidence type="ECO:0000313" key="4">
    <source>
        <dbReference type="Proteomes" id="UP001607125"/>
    </source>
</evidence>
<organism evidence="3 4">
    <name type="scientific">Vibrio barjaei</name>
    <dbReference type="NCBI Taxonomy" id="1676683"/>
    <lineage>
        <taxon>Bacteria</taxon>
        <taxon>Pseudomonadati</taxon>
        <taxon>Pseudomonadota</taxon>
        <taxon>Gammaproteobacteria</taxon>
        <taxon>Vibrionales</taxon>
        <taxon>Vibrionaceae</taxon>
        <taxon>Vibrio</taxon>
    </lineage>
</organism>
<keyword evidence="4" id="KW-1185">Reference proteome</keyword>
<dbReference type="Gene3D" id="3.40.50.300">
    <property type="entry name" value="P-loop containing nucleotide triphosphate hydrolases"/>
    <property type="match status" value="1"/>
</dbReference>
<protein>
    <submittedName>
        <fullName evidence="3">Restriction endonuclease</fullName>
        <ecNumber evidence="3">3.1.21.-</ecNumber>
    </submittedName>
</protein>
<gene>
    <name evidence="3" type="ORF">ACGRH2_06675</name>
</gene>
<dbReference type="SUPFAM" id="SSF52540">
    <property type="entry name" value="P-loop containing nucleoside triphosphate hydrolases"/>
    <property type="match status" value="1"/>
</dbReference>
<evidence type="ECO:0000259" key="1">
    <source>
        <dbReference type="Pfam" id="PF04471"/>
    </source>
</evidence>
<sequence length="727" mass="85024">MYYFDTLNDKEFEELANDIVEAIFSIRVERFKQGADQGIDGRFYISDDEKVIVQSKHYQKSGVSKLLNHCKKSEYIKVNNLNPKNYVFVTSVSLSPKNKDDLVEIFQPYLKVSNIIGFDELVSVLNSNPDLVRTHYKLWVNNSNALFNAINNDVYVNNKWLIDDIKSKIGLYVRTQNHDNIYNAIEKNNYIIVTGEPGIGKTTISKSICLDYLVEGYELVNVTSSIKEAMKVYKEGKRQIFYYDDFLGSNFLEYIEGKEDSDIVNFINAVKKDNTKKFILTSRTNIFNQGVYISNNFRVRKIDKGSVVNVKSYTKLEKAKILYNHLYFSDLDLLNIEMVFEKEKYYSIIMHNNFNPRLIEFITDSERLVDGIDYLSFVDYVLTDPSDIWSYVFDCQINRLDRVFVYIVCLSGKNIGEDAIKSKCEEYFRESNWVFDDHWFDKSRRTLVGSLLNRIISRGIVRYELFNPSIKDYVIRVLIENLKVLERLSIVTNNPSEIGGLLFHYRNSVDCKCFYSGLIETLIEKSNFKNFHDMFIVAYYNLYASNKHTSAHTYKFLDVIESGEFGFKIVDRVTFVFKYLIEEDISQLDWNKYLEIILDKCFDIESMTEFSAIIYYLDENEFELDADLLEAYQERGLDIGHDEIHNYVNSELSSFDDIHCEIDRLVDNFIELFEYPLEVSSVELLSSVDKSSIMADMMYDEQDSSTSSEVTERGDRGEISDLFTKYW</sequence>
<dbReference type="Pfam" id="PF20720">
    <property type="entry name" value="nSTAND3"/>
    <property type="match status" value="1"/>
</dbReference>
<keyword evidence="3" id="KW-0255">Endonuclease</keyword>
<dbReference type="InterPro" id="IPR027417">
    <property type="entry name" value="P-loop_NTPase"/>
</dbReference>
<evidence type="ECO:0000313" key="3">
    <source>
        <dbReference type="EMBL" id="MFH0260099.1"/>
    </source>
</evidence>
<dbReference type="Pfam" id="PF04471">
    <property type="entry name" value="Mrr_cat"/>
    <property type="match status" value="1"/>
</dbReference>
<name>A0ABW7IEU9_9VIBR</name>